<feature type="non-terminal residue" evidence="2">
    <location>
        <position position="78"/>
    </location>
</feature>
<accession>A0A5E4C0H3</accession>
<organism evidence="2 3">
    <name type="scientific">Marmota monax</name>
    <name type="common">Woodchuck</name>
    <dbReference type="NCBI Taxonomy" id="9995"/>
    <lineage>
        <taxon>Eukaryota</taxon>
        <taxon>Metazoa</taxon>
        <taxon>Chordata</taxon>
        <taxon>Craniata</taxon>
        <taxon>Vertebrata</taxon>
        <taxon>Euteleostomi</taxon>
        <taxon>Mammalia</taxon>
        <taxon>Eutheria</taxon>
        <taxon>Euarchontoglires</taxon>
        <taxon>Glires</taxon>
        <taxon>Rodentia</taxon>
        <taxon>Sciuromorpha</taxon>
        <taxon>Sciuridae</taxon>
        <taxon>Xerinae</taxon>
        <taxon>Marmotini</taxon>
        <taxon>Marmota</taxon>
    </lineage>
</organism>
<dbReference type="EMBL" id="CABDUW010000799">
    <property type="protein sequence ID" value="VTJ75417.1"/>
    <property type="molecule type" value="Genomic_DNA"/>
</dbReference>
<proteinExistence type="predicted"/>
<reference evidence="2" key="1">
    <citation type="submission" date="2019-04" db="EMBL/GenBank/DDBJ databases">
        <authorList>
            <person name="Alioto T."/>
            <person name="Alioto T."/>
        </authorList>
    </citation>
    <scope>NUCLEOTIDE SEQUENCE [LARGE SCALE GENOMIC DNA]</scope>
</reference>
<evidence type="ECO:0000313" key="2">
    <source>
        <dbReference type="EMBL" id="VTJ75417.1"/>
    </source>
</evidence>
<evidence type="ECO:0000256" key="1">
    <source>
        <dbReference type="SAM" id="MobiDB-lite"/>
    </source>
</evidence>
<dbReference type="Proteomes" id="UP000335636">
    <property type="component" value="Unassembled WGS sequence"/>
</dbReference>
<name>A0A5E4C0H3_MARMO</name>
<dbReference type="AlphaFoldDB" id="A0A5E4C0H3"/>
<comment type="caution">
    <text evidence="2">The sequence shown here is derived from an EMBL/GenBank/DDBJ whole genome shotgun (WGS) entry which is preliminary data.</text>
</comment>
<feature type="region of interest" description="Disordered" evidence="1">
    <location>
        <begin position="52"/>
        <end position="78"/>
    </location>
</feature>
<keyword evidence="3" id="KW-1185">Reference proteome</keyword>
<feature type="non-terminal residue" evidence="2">
    <location>
        <position position="1"/>
    </location>
</feature>
<evidence type="ECO:0000313" key="3">
    <source>
        <dbReference type="Proteomes" id="UP000335636"/>
    </source>
</evidence>
<sequence length="78" mass="8121">VQKGGPVVSAGSFSAESQQLVCETQANGSLNSADPGSVCVLRGPDCSPQIHVSSALPSDPEKTAFRRFKTPYARAAEE</sequence>
<gene>
    <name evidence="2" type="ORF">MONAX_5E020850</name>
</gene>
<protein>
    <submittedName>
        <fullName evidence="2">Uncharacterized protein</fullName>
    </submittedName>
</protein>